<dbReference type="RefSeq" id="WP_187756095.1">
    <property type="nucleotide sequence ID" value="NZ_JABURY010000019.1"/>
</dbReference>
<evidence type="ECO:0008006" key="4">
    <source>
        <dbReference type="Google" id="ProtNLM"/>
    </source>
</evidence>
<protein>
    <recommendedName>
        <fullName evidence="4">DUF1795 domain-containing protein</fullName>
    </recommendedName>
</protein>
<name>A0ABR7QZL0_9GAMM</name>
<evidence type="ECO:0000256" key="1">
    <source>
        <dbReference type="SAM" id="SignalP"/>
    </source>
</evidence>
<gene>
    <name evidence="2" type="ORF">FcAc13_10095</name>
</gene>
<dbReference type="EMBL" id="JABURY010000019">
    <property type="protein sequence ID" value="MBC9131653.1"/>
    <property type="molecule type" value="Genomic_DNA"/>
</dbReference>
<feature type="signal peptide" evidence="1">
    <location>
        <begin position="1"/>
        <end position="21"/>
    </location>
</feature>
<accession>A0ABR7QZL0</accession>
<proteinExistence type="predicted"/>
<reference evidence="2 3" key="1">
    <citation type="submission" date="2020-06" db="EMBL/GenBank/DDBJ databases">
        <title>Frischella cerana isolated from Apis cerana gut homogenate.</title>
        <authorList>
            <person name="Wolter L.A."/>
            <person name="Suenami S."/>
            <person name="Miyazaki R."/>
        </authorList>
    </citation>
    <scope>NUCLEOTIDE SEQUENCE [LARGE SCALE GENOMIC DNA]</scope>
    <source>
        <strain evidence="2 3">Ac13</strain>
    </source>
</reference>
<dbReference type="Proteomes" id="UP000651208">
    <property type="component" value="Unassembled WGS sequence"/>
</dbReference>
<evidence type="ECO:0000313" key="3">
    <source>
        <dbReference type="Proteomes" id="UP000651208"/>
    </source>
</evidence>
<evidence type="ECO:0000313" key="2">
    <source>
        <dbReference type="EMBL" id="MBC9131653.1"/>
    </source>
</evidence>
<keyword evidence="1" id="KW-0732">Signal</keyword>
<comment type="caution">
    <text evidence="2">The sequence shown here is derived from an EMBL/GenBank/DDBJ whole genome shotgun (WGS) entry which is preliminary data.</text>
</comment>
<feature type="chain" id="PRO_5045479019" description="DUF1795 domain-containing protein" evidence="1">
    <location>
        <begin position="22"/>
        <end position="189"/>
    </location>
</feature>
<sequence length="189" mass="22220">MKKLMFAFIVFILSTFQINQALSHATENKISTKSSAKKIPVLNFPDQVDFLNMPFRRIEMFKSPNPKHQNNDKRLFLYTNHFDNARILIVNEIVANDKEAMKLFLQQAKARANKNPQIKHFHNVEYIEGTDSKINGRYIITKEYNKANKHVILRSLMYQKNAQNRDFYLLANSLKEEQLVNQLINFGKK</sequence>
<keyword evidence="3" id="KW-1185">Reference proteome</keyword>
<organism evidence="2 3">
    <name type="scientific">Frischella japonica</name>
    <dbReference type="NCBI Taxonomy" id="2741544"/>
    <lineage>
        <taxon>Bacteria</taxon>
        <taxon>Pseudomonadati</taxon>
        <taxon>Pseudomonadota</taxon>
        <taxon>Gammaproteobacteria</taxon>
        <taxon>Orbales</taxon>
        <taxon>Orbaceae</taxon>
        <taxon>Frischella</taxon>
    </lineage>
</organism>